<comment type="caution">
    <text evidence="2">The sequence shown here is derived from an EMBL/GenBank/DDBJ whole genome shotgun (WGS) entry which is preliminary data.</text>
</comment>
<evidence type="ECO:0000313" key="3">
    <source>
        <dbReference type="Proteomes" id="UP001216907"/>
    </source>
</evidence>
<keyword evidence="1" id="KW-0732">Signal</keyword>
<organism evidence="2 3">
    <name type="scientific">Paludisphaera mucosa</name>
    <dbReference type="NCBI Taxonomy" id="3030827"/>
    <lineage>
        <taxon>Bacteria</taxon>
        <taxon>Pseudomonadati</taxon>
        <taxon>Planctomycetota</taxon>
        <taxon>Planctomycetia</taxon>
        <taxon>Isosphaerales</taxon>
        <taxon>Isosphaeraceae</taxon>
        <taxon>Paludisphaera</taxon>
    </lineage>
</organism>
<proteinExistence type="predicted"/>
<reference evidence="2 3" key="1">
    <citation type="submission" date="2023-03" db="EMBL/GenBank/DDBJ databases">
        <title>Paludisphaera mucosa sp. nov. a novel planctomycete from northern fen.</title>
        <authorList>
            <person name="Ivanova A."/>
        </authorList>
    </citation>
    <scope>NUCLEOTIDE SEQUENCE [LARGE SCALE GENOMIC DNA]</scope>
    <source>
        <strain evidence="2 3">Pla2</strain>
    </source>
</reference>
<accession>A0ABT6FKP8</accession>
<name>A0ABT6FKP8_9BACT</name>
<feature type="signal peptide" evidence="1">
    <location>
        <begin position="1"/>
        <end position="26"/>
    </location>
</feature>
<feature type="chain" id="PRO_5046155127" description="CHRD domain-containing protein" evidence="1">
    <location>
        <begin position="27"/>
        <end position="180"/>
    </location>
</feature>
<sequence length="180" mass="18465">MKRGIVALIAAASLALIVAAVGRAGARSSGQELPAGSFRVSVQEVLRDGDTIVSRVEIETAPGASVRVVSDKPNRGGLAAAAPDTARPDGAPAVVRLTLLGDHVVWKAGQVDALKFMLHLDGDSGRATFSETGPIPPSKKTLADVLSMALEPGVYREGTSAKLVTVGETTYSVLVGGPNR</sequence>
<evidence type="ECO:0000256" key="1">
    <source>
        <dbReference type="SAM" id="SignalP"/>
    </source>
</evidence>
<evidence type="ECO:0000313" key="2">
    <source>
        <dbReference type="EMBL" id="MDG3008146.1"/>
    </source>
</evidence>
<protein>
    <recommendedName>
        <fullName evidence="4">CHRD domain-containing protein</fullName>
    </recommendedName>
</protein>
<keyword evidence="3" id="KW-1185">Reference proteome</keyword>
<dbReference type="Proteomes" id="UP001216907">
    <property type="component" value="Unassembled WGS sequence"/>
</dbReference>
<evidence type="ECO:0008006" key="4">
    <source>
        <dbReference type="Google" id="ProtNLM"/>
    </source>
</evidence>
<dbReference type="RefSeq" id="WP_277864473.1">
    <property type="nucleotide sequence ID" value="NZ_JARRAG010000003.1"/>
</dbReference>
<gene>
    <name evidence="2" type="ORF">PZE19_30640</name>
</gene>
<dbReference type="EMBL" id="JARRAG010000003">
    <property type="protein sequence ID" value="MDG3008146.1"/>
    <property type="molecule type" value="Genomic_DNA"/>
</dbReference>